<accession>A0A1B7NXI0</accession>
<evidence type="ECO:0000256" key="1">
    <source>
        <dbReference type="ARBA" id="ARBA00023002"/>
    </source>
</evidence>
<dbReference type="Pfam" id="PF14027">
    <property type="entry name" value="Questin_oxidase"/>
    <property type="match status" value="1"/>
</dbReference>
<evidence type="ECO:0000313" key="2">
    <source>
        <dbReference type="EMBL" id="OAX81317.1"/>
    </source>
</evidence>
<protein>
    <recommendedName>
        <fullName evidence="4">MGS207 protein</fullName>
    </recommendedName>
</protein>
<organism evidence="2 3">
    <name type="scientific">Emergomyces africanus</name>
    <dbReference type="NCBI Taxonomy" id="1955775"/>
    <lineage>
        <taxon>Eukaryota</taxon>
        <taxon>Fungi</taxon>
        <taxon>Dikarya</taxon>
        <taxon>Ascomycota</taxon>
        <taxon>Pezizomycotina</taxon>
        <taxon>Eurotiomycetes</taxon>
        <taxon>Eurotiomycetidae</taxon>
        <taxon>Onygenales</taxon>
        <taxon>Ajellomycetaceae</taxon>
        <taxon>Emergomyces</taxon>
    </lineage>
</organism>
<evidence type="ECO:0000313" key="3">
    <source>
        <dbReference type="Proteomes" id="UP000091918"/>
    </source>
</evidence>
<name>A0A1B7NXI0_9EURO</name>
<keyword evidence="3" id="KW-1185">Reference proteome</keyword>
<comment type="caution">
    <text evidence="2">The sequence shown here is derived from an EMBL/GenBank/DDBJ whole genome shotgun (WGS) entry which is preliminary data.</text>
</comment>
<dbReference type="OrthoDB" id="10265971at2759"/>
<dbReference type="PANTHER" id="PTHR35870:SF6">
    <property type="entry name" value="MGS207 PROTEIN"/>
    <property type="match status" value="1"/>
</dbReference>
<sequence length="417" mass="47797">MFSQFSFSFPSVKGLFSSLTADANAINIDSVEIHDVETAKQKPARALKHLLKLNHANYSILYHNHRFHNHMPHLLSSAYILGSDADHLNRLYEMEGKVLEPWRDSPGEIGADDWRDFLGKPEYQRAYLDFFEDELVHHSYDWKKVAEIYLYSGKKPLINCLVAGLGHPLIHLGYAYEMSSRDIAIEALAMTATCYNYLHKYIDDPSYLDAPPTYQTSSPLEILHKIRMDKRFDNLFEQPGGDNLEVIFEHHEKAILEHWRAWAVTPDPTNQLEISQAAAAAIFVAADTGKHDFFLVHLLTTSHAMRILLPFVPGKYHISLVRQWWLIVVAIYVAQLRPKIEPDKIKNYDIKGRNWDWISGQAVNGKWAEETHFIKALRALKEAARTWGDGDEFYVKAAVKLVDEFKGFGGFGDDRTV</sequence>
<dbReference type="InterPro" id="IPR025337">
    <property type="entry name" value="Questin_oxidase-like"/>
</dbReference>
<evidence type="ECO:0008006" key="4">
    <source>
        <dbReference type="Google" id="ProtNLM"/>
    </source>
</evidence>
<dbReference type="PANTHER" id="PTHR35870">
    <property type="entry name" value="PROTEIN, PUTATIVE (AFU_ORTHOLOGUE AFUA_5G03330)-RELATED"/>
    <property type="match status" value="1"/>
</dbReference>
<keyword evidence="1" id="KW-0560">Oxidoreductase</keyword>
<dbReference type="AlphaFoldDB" id="A0A1B7NXI0"/>
<dbReference type="EMBL" id="LGUA01000499">
    <property type="protein sequence ID" value="OAX81317.1"/>
    <property type="molecule type" value="Genomic_DNA"/>
</dbReference>
<gene>
    <name evidence="2" type="ORF">ACJ72_04344</name>
</gene>
<reference evidence="2 3" key="1">
    <citation type="submission" date="2015-07" db="EMBL/GenBank/DDBJ databases">
        <title>Emmonsia species relationships and genome sequence.</title>
        <authorList>
            <person name="Cuomo C.A."/>
            <person name="Schwartz I.S."/>
            <person name="Kenyon C."/>
            <person name="de Hoog G.S."/>
            <person name="Govender N.P."/>
            <person name="Botha A."/>
            <person name="Moreno L."/>
            <person name="de Vries M."/>
            <person name="Munoz J.F."/>
            <person name="Stielow J.B."/>
        </authorList>
    </citation>
    <scope>NUCLEOTIDE SEQUENCE [LARGE SCALE GENOMIC DNA]</scope>
    <source>
        <strain evidence="2 3">CBS 136260</strain>
    </source>
</reference>
<dbReference type="Proteomes" id="UP000091918">
    <property type="component" value="Unassembled WGS sequence"/>
</dbReference>
<dbReference type="STRING" id="1658172.A0A1B7NXI0"/>
<proteinExistence type="predicted"/>
<dbReference type="GO" id="GO:0016491">
    <property type="term" value="F:oxidoreductase activity"/>
    <property type="evidence" value="ECO:0007669"/>
    <property type="project" value="UniProtKB-KW"/>
</dbReference>